<sequence length="91" mass="10243">MAKIIPTAGGRDKYIHREKYGDVPVGEMKLWGKESKMRALVLRSDLIISELLNQFRPCYHVPQTIGKPDSPISIEFLPSIPIANSEATNYT</sequence>
<dbReference type="EnsemblPlants" id="PGSC0003DMT400091865">
    <property type="protein sequence ID" value="PGSC0003DMT400091865"/>
    <property type="gene ID" value="PGSC0003DMG400041436"/>
</dbReference>
<dbReference type="AlphaFoldDB" id="M1DNK2"/>
<proteinExistence type="predicted"/>
<reference evidence="2" key="1">
    <citation type="journal article" date="2011" name="Nature">
        <title>Genome sequence and analysis of the tuber crop potato.</title>
        <authorList>
            <consortium name="The Potato Genome Sequencing Consortium"/>
        </authorList>
    </citation>
    <scope>NUCLEOTIDE SEQUENCE [LARGE SCALE GENOMIC DNA]</scope>
    <source>
        <strain evidence="2">cv. DM1-3 516 R44</strain>
    </source>
</reference>
<protein>
    <submittedName>
        <fullName evidence="1">Uncharacterized protein</fullName>
    </submittedName>
</protein>
<evidence type="ECO:0000313" key="1">
    <source>
        <dbReference type="EnsemblPlants" id="PGSC0003DMT400091865"/>
    </source>
</evidence>
<dbReference type="Proteomes" id="UP000011115">
    <property type="component" value="Unassembled WGS sequence"/>
</dbReference>
<organism evidence="1 2">
    <name type="scientific">Solanum tuberosum</name>
    <name type="common">Potato</name>
    <dbReference type="NCBI Taxonomy" id="4113"/>
    <lineage>
        <taxon>Eukaryota</taxon>
        <taxon>Viridiplantae</taxon>
        <taxon>Streptophyta</taxon>
        <taxon>Embryophyta</taxon>
        <taxon>Tracheophyta</taxon>
        <taxon>Spermatophyta</taxon>
        <taxon>Magnoliopsida</taxon>
        <taxon>eudicotyledons</taxon>
        <taxon>Gunneridae</taxon>
        <taxon>Pentapetalae</taxon>
        <taxon>asterids</taxon>
        <taxon>lamiids</taxon>
        <taxon>Solanales</taxon>
        <taxon>Solanaceae</taxon>
        <taxon>Solanoideae</taxon>
        <taxon>Solaneae</taxon>
        <taxon>Solanum</taxon>
    </lineage>
</organism>
<dbReference type="Gramene" id="PGSC0003DMT400091865">
    <property type="protein sequence ID" value="PGSC0003DMT400091865"/>
    <property type="gene ID" value="PGSC0003DMG400041436"/>
</dbReference>
<reference evidence="1" key="2">
    <citation type="submission" date="2015-06" db="UniProtKB">
        <authorList>
            <consortium name="EnsemblPlants"/>
        </authorList>
    </citation>
    <scope>IDENTIFICATION</scope>
    <source>
        <strain evidence="1">DM1-3 516 R44</strain>
    </source>
</reference>
<accession>M1DNK2</accession>
<name>M1DNK2_SOLTU</name>
<dbReference type="PaxDb" id="4113-PGSC0003DMT400091865"/>
<evidence type="ECO:0000313" key="2">
    <source>
        <dbReference type="Proteomes" id="UP000011115"/>
    </source>
</evidence>
<dbReference type="HOGENOM" id="CLU_2431270_0_0_1"/>
<dbReference type="InParanoid" id="M1DNK2"/>
<keyword evidence="2" id="KW-1185">Reference proteome</keyword>